<gene>
    <name evidence="2" type="ORF">HNR42_000026</name>
</gene>
<organism evidence="2 3">
    <name type="scientific">Deinobacterium chartae</name>
    <dbReference type="NCBI Taxonomy" id="521158"/>
    <lineage>
        <taxon>Bacteria</taxon>
        <taxon>Thermotogati</taxon>
        <taxon>Deinococcota</taxon>
        <taxon>Deinococci</taxon>
        <taxon>Deinococcales</taxon>
        <taxon>Deinococcaceae</taxon>
        <taxon>Deinobacterium</taxon>
    </lineage>
</organism>
<keyword evidence="3" id="KW-1185">Reference proteome</keyword>
<evidence type="ECO:0000313" key="2">
    <source>
        <dbReference type="EMBL" id="MBB6096614.1"/>
    </source>
</evidence>
<protein>
    <submittedName>
        <fullName evidence="2">CRISPR-associated protein Csd2</fullName>
    </submittedName>
</protein>
<evidence type="ECO:0000313" key="3">
    <source>
        <dbReference type="Proteomes" id="UP000569951"/>
    </source>
</evidence>
<feature type="compositionally biased region" description="Low complexity" evidence="1">
    <location>
        <begin position="20"/>
        <end position="33"/>
    </location>
</feature>
<dbReference type="NCBIfam" id="TIGR02589">
    <property type="entry name" value="cas_Csd2"/>
    <property type="match status" value="1"/>
</dbReference>
<sequence>MKHLDPNLRHDFVLLFDVTDGNPNGDPDGGNAPRTDPETLQGLVTDVALKRKVRNFVEVYSQALPDEEAARYKIFVEHHGVLNDQIRRAYLETGIALGKPVSDPNPSVPLETLEALIAAGDLPSSFSVEDGTLHYNGELDETGLKALWEDLEGREHVDASVIKYLQGFTKKSGKVEKNRADAEKAQRWMTANFFDVRMFGAVMSTGLNAGQVRGPLQLTFARSIDPVEPQDLAITRVAVTDAKDREKLQTMGRKNLIPYGLYRAHGFFSPHLARGTGVTSDDLRVFWDALVNMWDLDRSASRGYMAVRGLYVFTHDRPLGNAPAHKLFERIEITRDAGSLVPRRFSDYTVTVLDADLPEGVTLTRLLLD</sequence>
<evidence type="ECO:0000256" key="1">
    <source>
        <dbReference type="SAM" id="MobiDB-lite"/>
    </source>
</evidence>
<dbReference type="InterPro" id="IPR013418">
    <property type="entry name" value="CRISPR-assoc_prot_Cas7/Csd2"/>
</dbReference>
<dbReference type="Pfam" id="PF05107">
    <property type="entry name" value="Cas_Cas7"/>
    <property type="match status" value="1"/>
</dbReference>
<name>A0A841HVC7_9DEIO</name>
<proteinExistence type="predicted"/>
<comment type="caution">
    <text evidence="2">The sequence shown here is derived from an EMBL/GenBank/DDBJ whole genome shotgun (WGS) entry which is preliminary data.</text>
</comment>
<dbReference type="GO" id="GO:0043571">
    <property type="term" value="P:maintenance of CRISPR repeat elements"/>
    <property type="evidence" value="ECO:0007669"/>
    <property type="project" value="InterPro"/>
</dbReference>
<dbReference type="EMBL" id="JACHHG010000001">
    <property type="protein sequence ID" value="MBB6096614.1"/>
    <property type="molecule type" value="Genomic_DNA"/>
</dbReference>
<reference evidence="2 3" key="1">
    <citation type="submission" date="2020-08" db="EMBL/GenBank/DDBJ databases">
        <title>Genomic Encyclopedia of Type Strains, Phase IV (KMG-IV): sequencing the most valuable type-strain genomes for metagenomic binning, comparative biology and taxonomic classification.</title>
        <authorList>
            <person name="Goeker M."/>
        </authorList>
    </citation>
    <scope>NUCLEOTIDE SEQUENCE [LARGE SCALE GENOMIC DNA]</scope>
    <source>
        <strain evidence="2 3">DSM 21458</strain>
    </source>
</reference>
<feature type="region of interest" description="Disordered" evidence="1">
    <location>
        <begin position="19"/>
        <end position="38"/>
    </location>
</feature>
<dbReference type="RefSeq" id="WP_183983271.1">
    <property type="nucleotide sequence ID" value="NZ_JACHHG010000001.1"/>
</dbReference>
<dbReference type="InterPro" id="IPR006482">
    <property type="entry name" value="Cas7_Csh2/Csh2"/>
</dbReference>
<accession>A0A841HVC7</accession>
<dbReference type="Proteomes" id="UP000569951">
    <property type="component" value="Unassembled WGS sequence"/>
</dbReference>
<dbReference type="AlphaFoldDB" id="A0A841HVC7"/>
<dbReference type="NCBIfam" id="TIGR01595">
    <property type="entry name" value="cas_CT1132"/>
    <property type="match status" value="1"/>
</dbReference>